<proteinExistence type="predicted"/>
<keyword evidence="3" id="KW-1185">Reference proteome</keyword>
<evidence type="ECO:0000313" key="2">
    <source>
        <dbReference type="EMBL" id="KTC93066.1"/>
    </source>
</evidence>
<reference evidence="2 3" key="1">
    <citation type="submission" date="2015-11" db="EMBL/GenBank/DDBJ databases">
        <title>Genomic analysis of 38 Legionella species identifies large and diverse effector repertoires.</title>
        <authorList>
            <person name="Burstein D."/>
            <person name="Amaro F."/>
            <person name="Zusman T."/>
            <person name="Lifshitz Z."/>
            <person name="Cohen O."/>
            <person name="Gilbert J.A."/>
            <person name="Pupko T."/>
            <person name="Shuman H.A."/>
            <person name="Segal G."/>
        </authorList>
    </citation>
    <scope>NUCLEOTIDE SEQUENCE [LARGE SCALE GENOMIC DNA]</scope>
    <source>
        <strain evidence="2 3">ATCC 700990</strain>
    </source>
</reference>
<keyword evidence="1" id="KW-1133">Transmembrane helix</keyword>
<gene>
    <name evidence="2" type="ORF">Ldro_0437</name>
</gene>
<keyword evidence="1" id="KW-0472">Membrane</keyword>
<dbReference type="Proteomes" id="UP000054736">
    <property type="component" value="Unassembled WGS sequence"/>
</dbReference>
<name>A0A0W0TBW3_9GAMM</name>
<feature type="transmembrane region" description="Helical" evidence="1">
    <location>
        <begin position="6"/>
        <end position="26"/>
    </location>
</feature>
<sequence>MSIFLLVQIFCIIIGAVFLFIAFRMLRPKAKEQRLIQDQFLFYLMLGLFFIFFTFLLEYLG</sequence>
<organism evidence="2 3">
    <name type="scientific">Legionella drozanskii LLAP-1</name>
    <dbReference type="NCBI Taxonomy" id="1212489"/>
    <lineage>
        <taxon>Bacteria</taxon>
        <taxon>Pseudomonadati</taxon>
        <taxon>Pseudomonadota</taxon>
        <taxon>Gammaproteobacteria</taxon>
        <taxon>Legionellales</taxon>
        <taxon>Legionellaceae</taxon>
        <taxon>Legionella</taxon>
    </lineage>
</organism>
<accession>A0A0W0TBW3</accession>
<comment type="caution">
    <text evidence="2">The sequence shown here is derived from an EMBL/GenBank/DDBJ whole genome shotgun (WGS) entry which is preliminary data.</text>
</comment>
<dbReference type="EMBL" id="LNXY01000003">
    <property type="protein sequence ID" value="KTC93066.1"/>
    <property type="molecule type" value="Genomic_DNA"/>
</dbReference>
<evidence type="ECO:0000256" key="1">
    <source>
        <dbReference type="SAM" id="Phobius"/>
    </source>
</evidence>
<dbReference type="AlphaFoldDB" id="A0A0W0TBW3"/>
<evidence type="ECO:0008006" key="4">
    <source>
        <dbReference type="Google" id="ProtNLM"/>
    </source>
</evidence>
<dbReference type="STRING" id="1212489.Ldro_0437"/>
<evidence type="ECO:0000313" key="3">
    <source>
        <dbReference type="Proteomes" id="UP000054736"/>
    </source>
</evidence>
<dbReference type="PATRIC" id="fig|1212489.4.peg.451"/>
<keyword evidence="1" id="KW-0812">Transmembrane</keyword>
<protein>
    <recommendedName>
        <fullName evidence="4">Transmembrane protein</fullName>
    </recommendedName>
</protein>
<feature type="transmembrane region" description="Helical" evidence="1">
    <location>
        <begin position="40"/>
        <end position="60"/>
    </location>
</feature>